<evidence type="ECO:0000313" key="2">
    <source>
        <dbReference type="EMBL" id="MPN19445.1"/>
    </source>
</evidence>
<name>A0A645FYE0_9ZZZZ</name>
<proteinExistence type="predicted"/>
<gene>
    <name evidence="2" type="ORF">SDC9_166814</name>
</gene>
<reference evidence="2" key="1">
    <citation type="submission" date="2019-08" db="EMBL/GenBank/DDBJ databases">
        <authorList>
            <person name="Kucharzyk K."/>
            <person name="Murdoch R.W."/>
            <person name="Higgins S."/>
            <person name="Loffler F."/>
        </authorList>
    </citation>
    <scope>NUCLEOTIDE SEQUENCE</scope>
</reference>
<feature type="region of interest" description="Disordered" evidence="1">
    <location>
        <begin position="1"/>
        <end position="28"/>
    </location>
</feature>
<evidence type="ECO:0000256" key="1">
    <source>
        <dbReference type="SAM" id="MobiDB-lite"/>
    </source>
</evidence>
<accession>A0A645FYE0</accession>
<organism evidence="2">
    <name type="scientific">bioreactor metagenome</name>
    <dbReference type="NCBI Taxonomy" id="1076179"/>
    <lineage>
        <taxon>unclassified sequences</taxon>
        <taxon>metagenomes</taxon>
        <taxon>ecological metagenomes</taxon>
    </lineage>
</organism>
<dbReference type="EMBL" id="VSSQ01067002">
    <property type="protein sequence ID" value="MPN19445.1"/>
    <property type="molecule type" value="Genomic_DNA"/>
</dbReference>
<dbReference type="AlphaFoldDB" id="A0A645FYE0"/>
<comment type="caution">
    <text evidence="2">The sequence shown here is derived from an EMBL/GenBank/DDBJ whole genome shotgun (WGS) entry which is preliminary data.</text>
</comment>
<protein>
    <submittedName>
        <fullName evidence="2">Uncharacterized protein</fullName>
    </submittedName>
</protein>
<sequence length="78" mass="9091">MVNPKTAHGRIRMRQGQPIRRQRMREQRRIDVQPQAAGFGKGYPRFKVLRFEFVAFNDFAIGHGVDGVNINFVLARHQ</sequence>